<evidence type="ECO:0000313" key="8">
    <source>
        <dbReference type="Proteomes" id="UP001059041"/>
    </source>
</evidence>
<dbReference type="GO" id="GO:0031640">
    <property type="term" value="P:killing of cells of another organism"/>
    <property type="evidence" value="ECO:0007669"/>
    <property type="project" value="UniProtKB-KW"/>
</dbReference>
<evidence type="ECO:0000256" key="5">
    <source>
        <dbReference type="SAM" id="SignalP"/>
    </source>
</evidence>
<keyword evidence="3" id="KW-1015">Disulfide bond</keyword>
<sequence>MGCSVQNVHQLSCVLSLKMLALVLLVSSMNEGRIVSKCELKTYLEAAQFQVMKAMGNSMTVEHLIARLVCNVENTSAFNTSLVTGIQINLEDLRPPFQSRPPPKQPEEPTAKEEDDEKMKEEQIIPVQPQKRPKGRPARSIPVDKVISSAVQGEKELFWMWQRDIFPKKPPAESSGSSSEESSEERGSGDSSEEELDDVISQNLFGIFQLSDRVACDSGSNRTLNLCGLECSALVDDDITDDVICLKTLVERRGKFSGFSPKKRFYAKMMAMLSVKECRSIIPSEYFAECS</sequence>
<keyword evidence="8" id="KW-1185">Reference proteome</keyword>
<dbReference type="EC" id="3.2.1.17" evidence="1"/>
<comment type="caution">
    <text evidence="7">The sequence shown here is derived from an EMBL/GenBank/DDBJ whole genome shotgun (WGS) entry which is preliminary data.</text>
</comment>
<feature type="chain" id="PRO_5040866939" description="lysozyme" evidence="5">
    <location>
        <begin position="29"/>
        <end position="291"/>
    </location>
</feature>
<name>A0A9W7WA27_TRIRA</name>
<dbReference type="GO" id="GO:0003796">
    <property type="term" value="F:lysozyme activity"/>
    <property type="evidence" value="ECO:0007669"/>
    <property type="project" value="UniProtKB-EC"/>
</dbReference>
<feature type="domain" description="Glycosyl hydrolases family 22 (GH22)" evidence="6">
    <location>
        <begin position="227"/>
        <end position="245"/>
    </location>
</feature>
<dbReference type="PANTHER" id="PTHR11407:SF63">
    <property type="entry name" value="LYSOZYME C"/>
    <property type="match status" value="1"/>
</dbReference>
<evidence type="ECO:0000256" key="3">
    <source>
        <dbReference type="ARBA" id="ARBA00023157"/>
    </source>
</evidence>
<evidence type="ECO:0000313" key="7">
    <source>
        <dbReference type="EMBL" id="KAI7790563.1"/>
    </source>
</evidence>
<dbReference type="PROSITE" id="PS51348">
    <property type="entry name" value="GLYCOSYL_HYDROL_F22_2"/>
    <property type="match status" value="1"/>
</dbReference>
<feature type="compositionally biased region" description="Basic and acidic residues" evidence="4">
    <location>
        <begin position="105"/>
        <end position="123"/>
    </location>
</feature>
<accession>A0A9W7WA27</accession>
<dbReference type="GO" id="GO:0042742">
    <property type="term" value="P:defense response to bacterium"/>
    <property type="evidence" value="ECO:0007669"/>
    <property type="project" value="UniProtKB-KW"/>
</dbReference>
<dbReference type="Pfam" id="PF00062">
    <property type="entry name" value="Lys"/>
    <property type="match status" value="1"/>
</dbReference>
<keyword evidence="2" id="KW-0929">Antimicrobial</keyword>
<protein>
    <recommendedName>
        <fullName evidence="1">lysozyme</fullName>
        <ecNumber evidence="1">3.2.1.17</ecNumber>
    </recommendedName>
</protein>
<dbReference type="SUPFAM" id="SSF53955">
    <property type="entry name" value="Lysozyme-like"/>
    <property type="match status" value="1"/>
</dbReference>
<gene>
    <name evidence="7" type="ORF">IRJ41_006244</name>
</gene>
<proteinExistence type="predicted"/>
<feature type="region of interest" description="Disordered" evidence="4">
    <location>
        <begin position="168"/>
        <end position="195"/>
    </location>
</feature>
<reference evidence="7" key="1">
    <citation type="submission" date="2021-02" db="EMBL/GenBank/DDBJ databases">
        <title>Comparative genomics reveals that relaxation of natural selection precedes convergent phenotypic evolution of cavefish.</title>
        <authorList>
            <person name="Peng Z."/>
        </authorList>
    </citation>
    <scope>NUCLEOTIDE SEQUENCE</scope>
    <source>
        <tissue evidence="7">Muscle</tissue>
    </source>
</reference>
<feature type="region of interest" description="Disordered" evidence="4">
    <location>
        <begin position="93"/>
        <end position="141"/>
    </location>
</feature>
<feature type="signal peptide" evidence="5">
    <location>
        <begin position="1"/>
        <end position="28"/>
    </location>
</feature>
<dbReference type="InterPro" id="IPR023346">
    <property type="entry name" value="Lysozyme-like_dom_sf"/>
</dbReference>
<evidence type="ECO:0000256" key="1">
    <source>
        <dbReference type="ARBA" id="ARBA00012732"/>
    </source>
</evidence>
<keyword evidence="2" id="KW-0081">Bacteriolytic enzyme</keyword>
<evidence type="ECO:0000256" key="4">
    <source>
        <dbReference type="SAM" id="MobiDB-lite"/>
    </source>
</evidence>
<dbReference type="Gene3D" id="1.10.530.10">
    <property type="match status" value="2"/>
</dbReference>
<dbReference type="PROSITE" id="PS00128">
    <property type="entry name" value="GLYCOSYL_HYDROL_F22_1"/>
    <property type="match status" value="1"/>
</dbReference>
<dbReference type="Proteomes" id="UP001059041">
    <property type="component" value="Unassembled WGS sequence"/>
</dbReference>
<dbReference type="EMBL" id="JAFHDT010000078">
    <property type="protein sequence ID" value="KAI7790563.1"/>
    <property type="molecule type" value="Genomic_DNA"/>
</dbReference>
<dbReference type="InterPro" id="IPR019799">
    <property type="entry name" value="Glyco_hydro_22_CS"/>
</dbReference>
<organism evidence="7 8">
    <name type="scientific">Triplophysa rosa</name>
    <name type="common">Cave loach</name>
    <dbReference type="NCBI Taxonomy" id="992332"/>
    <lineage>
        <taxon>Eukaryota</taxon>
        <taxon>Metazoa</taxon>
        <taxon>Chordata</taxon>
        <taxon>Craniata</taxon>
        <taxon>Vertebrata</taxon>
        <taxon>Euteleostomi</taxon>
        <taxon>Actinopterygii</taxon>
        <taxon>Neopterygii</taxon>
        <taxon>Teleostei</taxon>
        <taxon>Ostariophysi</taxon>
        <taxon>Cypriniformes</taxon>
        <taxon>Nemacheilidae</taxon>
        <taxon>Triplophysa</taxon>
    </lineage>
</organism>
<keyword evidence="5" id="KW-0732">Signal</keyword>
<dbReference type="InterPro" id="IPR001916">
    <property type="entry name" value="Glyco_hydro_22"/>
</dbReference>
<dbReference type="PANTHER" id="PTHR11407">
    <property type="entry name" value="LYSOZYME C"/>
    <property type="match status" value="1"/>
</dbReference>
<evidence type="ECO:0000259" key="6">
    <source>
        <dbReference type="PROSITE" id="PS00128"/>
    </source>
</evidence>
<dbReference type="AlphaFoldDB" id="A0A9W7WA27"/>
<evidence type="ECO:0000256" key="2">
    <source>
        <dbReference type="ARBA" id="ARBA00022638"/>
    </source>
</evidence>